<evidence type="ECO:0000313" key="3">
    <source>
        <dbReference type="Proteomes" id="UP001328107"/>
    </source>
</evidence>
<proteinExistence type="predicted"/>
<comment type="caution">
    <text evidence="2">The sequence shown here is derived from an EMBL/GenBank/DDBJ whole genome shotgun (WGS) entry which is preliminary data.</text>
</comment>
<feature type="non-terminal residue" evidence="2">
    <location>
        <position position="133"/>
    </location>
</feature>
<protein>
    <submittedName>
        <fullName evidence="2">Uncharacterized protein</fullName>
    </submittedName>
</protein>
<feature type="non-terminal residue" evidence="2">
    <location>
        <position position="1"/>
    </location>
</feature>
<evidence type="ECO:0000313" key="2">
    <source>
        <dbReference type="EMBL" id="GMR45800.1"/>
    </source>
</evidence>
<dbReference type="Proteomes" id="UP001328107">
    <property type="component" value="Unassembled WGS sequence"/>
</dbReference>
<sequence length="133" mass="15233">SSSSSIYSSSAVSSEQQLYMKKHVCNPFTNQSELTFSDSFRKEMTNFARSTMKECERDRQRIVEINFPVHIQDMNMVTCLLMAPLLMASYLNSSIRKAKHLLRKRGISMSTVDDNGRQVDLSCRPIDPIFKEA</sequence>
<keyword evidence="1" id="KW-0812">Transmembrane</keyword>
<keyword evidence="1" id="KW-1133">Transmembrane helix</keyword>
<organism evidence="2 3">
    <name type="scientific">Pristionchus mayeri</name>
    <dbReference type="NCBI Taxonomy" id="1317129"/>
    <lineage>
        <taxon>Eukaryota</taxon>
        <taxon>Metazoa</taxon>
        <taxon>Ecdysozoa</taxon>
        <taxon>Nematoda</taxon>
        <taxon>Chromadorea</taxon>
        <taxon>Rhabditida</taxon>
        <taxon>Rhabditina</taxon>
        <taxon>Diplogasteromorpha</taxon>
        <taxon>Diplogasteroidea</taxon>
        <taxon>Neodiplogasteridae</taxon>
        <taxon>Pristionchus</taxon>
    </lineage>
</organism>
<name>A0AAN5CJX5_9BILA</name>
<dbReference type="AlphaFoldDB" id="A0AAN5CJX5"/>
<keyword evidence="3" id="KW-1185">Reference proteome</keyword>
<feature type="transmembrane region" description="Helical" evidence="1">
    <location>
        <begin position="74"/>
        <end position="95"/>
    </location>
</feature>
<accession>A0AAN5CJX5</accession>
<evidence type="ECO:0000256" key="1">
    <source>
        <dbReference type="SAM" id="Phobius"/>
    </source>
</evidence>
<keyword evidence="1" id="KW-0472">Membrane</keyword>
<gene>
    <name evidence="2" type="ORF">PMAYCL1PPCAC_15995</name>
</gene>
<dbReference type="EMBL" id="BTRK01000004">
    <property type="protein sequence ID" value="GMR45800.1"/>
    <property type="molecule type" value="Genomic_DNA"/>
</dbReference>
<reference evidence="3" key="1">
    <citation type="submission" date="2022-10" db="EMBL/GenBank/DDBJ databases">
        <title>Genome assembly of Pristionchus species.</title>
        <authorList>
            <person name="Yoshida K."/>
            <person name="Sommer R.J."/>
        </authorList>
    </citation>
    <scope>NUCLEOTIDE SEQUENCE [LARGE SCALE GENOMIC DNA]</scope>
    <source>
        <strain evidence="3">RS5460</strain>
    </source>
</reference>